<dbReference type="AlphaFoldDB" id="A0AA50KRH4"/>
<feature type="compositionally biased region" description="Basic and acidic residues" evidence="2">
    <location>
        <begin position="68"/>
        <end position="129"/>
    </location>
</feature>
<evidence type="ECO:0008006" key="5">
    <source>
        <dbReference type="Google" id="ProtNLM"/>
    </source>
</evidence>
<evidence type="ECO:0000256" key="1">
    <source>
        <dbReference type="SAM" id="Coils"/>
    </source>
</evidence>
<sequence>MAVPKLTAEQWAEVRRVWETDSRDGYTWLVRELELPVSAPAVRKTALKQEWSKVSAKKQKPKMPAKTKKPETKSRKPKTDEKPETRNPASRKDPHEPTQEEIDAAHDYLHGERGTDCSPERTRARTRDPGMDDFAYGGLRDLLGPAPGGFGVYRREYSVIAFRFMLLGATMEDLASLIGVSKTTLYTWMDTHPEFSTAINNGRNTADANVASRLYQRAMGYTHEAEEIKVVDGGIERVMTTKHYPPDPQSARFWLINRQPELWKEKVEVIEKPTIALVDKEAMDKVYEQVLQEAEQKRAALQSRAERLGLLMDSEKGGAVRDDEVIIAHDDEGDA</sequence>
<dbReference type="EMBL" id="CP118224">
    <property type="protein sequence ID" value="WMC11735.1"/>
    <property type="molecule type" value="Genomic_DNA"/>
</dbReference>
<protein>
    <recommendedName>
        <fullName evidence="5">Terminase</fullName>
    </recommendedName>
</protein>
<evidence type="ECO:0000313" key="4">
    <source>
        <dbReference type="Proteomes" id="UP001223802"/>
    </source>
</evidence>
<reference evidence="3 4" key="1">
    <citation type="submission" date="2023-02" db="EMBL/GenBank/DDBJ databases">
        <title>Complete genome sequence of a novel bacterium Oceanimonas sp. NTOU-MSR1 isolated from marine coast sediment.</title>
        <authorList>
            <person name="Yang H.-T."/>
            <person name="Chen Y.-L."/>
            <person name="Ho Y.-N."/>
        </authorList>
    </citation>
    <scope>NUCLEOTIDE SEQUENCE [LARGE SCALE GENOMIC DNA]</scope>
    <source>
        <strain evidence="3 4">NTOU-MSR1</strain>
    </source>
</reference>
<accession>A0AA50KRH4</accession>
<feature type="compositionally biased region" description="Basic residues" evidence="2">
    <location>
        <begin position="55"/>
        <end position="67"/>
    </location>
</feature>
<keyword evidence="4" id="KW-1185">Reference proteome</keyword>
<evidence type="ECO:0000313" key="3">
    <source>
        <dbReference type="EMBL" id="WMC11735.1"/>
    </source>
</evidence>
<dbReference type="KEGG" id="ope:PU634_05050"/>
<feature type="region of interest" description="Disordered" evidence="2">
    <location>
        <begin position="37"/>
        <end position="129"/>
    </location>
</feature>
<proteinExistence type="predicted"/>
<keyword evidence="1" id="KW-0175">Coiled coil</keyword>
<evidence type="ECO:0000256" key="2">
    <source>
        <dbReference type="SAM" id="MobiDB-lite"/>
    </source>
</evidence>
<dbReference type="Proteomes" id="UP001223802">
    <property type="component" value="Chromosome"/>
</dbReference>
<dbReference type="RefSeq" id="WP_306762970.1">
    <property type="nucleotide sequence ID" value="NZ_CP118224.1"/>
</dbReference>
<feature type="coiled-coil region" evidence="1">
    <location>
        <begin position="284"/>
        <end position="311"/>
    </location>
</feature>
<organism evidence="3 4">
    <name type="scientific">Oceanimonas pelagia</name>
    <dbReference type="NCBI Taxonomy" id="3028314"/>
    <lineage>
        <taxon>Bacteria</taxon>
        <taxon>Pseudomonadati</taxon>
        <taxon>Pseudomonadota</taxon>
        <taxon>Gammaproteobacteria</taxon>
        <taxon>Aeromonadales</taxon>
        <taxon>Aeromonadaceae</taxon>
        <taxon>Oceanimonas</taxon>
    </lineage>
</organism>
<name>A0AA50KRH4_9GAMM</name>
<gene>
    <name evidence="3" type="ORF">PU634_05050</name>
</gene>